<name>A0A508AYI1_9GAMM</name>
<dbReference type="OrthoDB" id="236568at2"/>
<keyword evidence="6" id="KW-1185">Reference proteome</keyword>
<keyword evidence="1" id="KW-0902">Two-component regulatory system</keyword>
<gene>
    <name evidence="5" type="ORF">FKV25_02740</name>
</gene>
<dbReference type="InterPro" id="IPR046947">
    <property type="entry name" value="LytR-like"/>
</dbReference>
<dbReference type="PROSITE" id="PS50110">
    <property type="entry name" value="RESPONSE_REGULATORY"/>
    <property type="match status" value="1"/>
</dbReference>
<dbReference type="Gene3D" id="3.40.50.2300">
    <property type="match status" value="1"/>
</dbReference>
<dbReference type="PANTHER" id="PTHR37299">
    <property type="entry name" value="TRANSCRIPTIONAL REGULATOR-RELATED"/>
    <property type="match status" value="1"/>
</dbReference>
<dbReference type="Gene3D" id="2.40.50.1020">
    <property type="entry name" value="LytTr DNA-binding domain"/>
    <property type="match status" value="1"/>
</dbReference>
<dbReference type="InterPro" id="IPR001789">
    <property type="entry name" value="Sig_transdc_resp-reg_receiver"/>
</dbReference>
<dbReference type="PANTHER" id="PTHR37299:SF1">
    <property type="entry name" value="STAGE 0 SPORULATION PROTEIN A HOMOLOG"/>
    <property type="match status" value="1"/>
</dbReference>
<feature type="modified residue" description="4-aspartylphosphate" evidence="2">
    <location>
        <position position="54"/>
    </location>
</feature>
<dbReference type="Pfam" id="PF04397">
    <property type="entry name" value="LytTR"/>
    <property type="match status" value="1"/>
</dbReference>
<feature type="domain" description="HTH LytTR-type" evidence="4">
    <location>
        <begin position="143"/>
        <end position="247"/>
    </location>
</feature>
<protein>
    <submittedName>
        <fullName evidence="5">Response regulator transcription factor</fullName>
    </submittedName>
</protein>
<keyword evidence="2" id="KW-0597">Phosphoprotein</keyword>
<dbReference type="EMBL" id="VICE01000023">
    <property type="protein sequence ID" value="TQD50942.1"/>
    <property type="molecule type" value="Genomic_DNA"/>
</dbReference>
<dbReference type="GO" id="GO:0000156">
    <property type="term" value="F:phosphorelay response regulator activity"/>
    <property type="evidence" value="ECO:0007669"/>
    <property type="project" value="InterPro"/>
</dbReference>
<dbReference type="PROSITE" id="PS50930">
    <property type="entry name" value="HTH_LYTTR"/>
    <property type="match status" value="1"/>
</dbReference>
<proteinExistence type="predicted"/>
<dbReference type="Proteomes" id="UP000318212">
    <property type="component" value="Unassembled WGS sequence"/>
</dbReference>
<dbReference type="GO" id="GO:0003677">
    <property type="term" value="F:DNA binding"/>
    <property type="evidence" value="ECO:0007669"/>
    <property type="project" value="InterPro"/>
</dbReference>
<sequence>MIRVCVVDDEPLARRGVLSLLAPFDDVEVVGEYEEGAAALAGLQARGPDVVFLDVQMPGMTGLDVLAALTPSRRPLAILLTAHDSFAVRAFALNAVDYLLKPIDDLRFAEAMSRVRTLLRLRDLDDPGKQLAALPARRYLEKFSVRIGHRTLFIRVDSVAWIGADGDYAVLHAGERTYIVRESLHQLALQLDPSRFVRVHRSSIVRLDQVAEMHPLTNRDAMLRLHDGTPVRVSRTYIDTLIRALQAHR</sequence>
<comment type="caution">
    <text evidence="5">The sequence shown here is derived from an EMBL/GenBank/DDBJ whole genome shotgun (WGS) entry which is preliminary data.</text>
</comment>
<dbReference type="SUPFAM" id="SSF52172">
    <property type="entry name" value="CheY-like"/>
    <property type="match status" value="1"/>
</dbReference>
<dbReference type="SMART" id="SM00448">
    <property type="entry name" value="REC"/>
    <property type="match status" value="1"/>
</dbReference>
<evidence type="ECO:0000313" key="5">
    <source>
        <dbReference type="EMBL" id="TQD50942.1"/>
    </source>
</evidence>
<evidence type="ECO:0000313" key="6">
    <source>
        <dbReference type="Proteomes" id="UP000318212"/>
    </source>
</evidence>
<evidence type="ECO:0000256" key="1">
    <source>
        <dbReference type="ARBA" id="ARBA00023012"/>
    </source>
</evidence>
<dbReference type="InterPro" id="IPR007492">
    <property type="entry name" value="LytTR_DNA-bd_dom"/>
</dbReference>
<accession>A0A508AYI1</accession>
<evidence type="ECO:0000259" key="3">
    <source>
        <dbReference type="PROSITE" id="PS50110"/>
    </source>
</evidence>
<reference evidence="5 6" key="1">
    <citation type="submission" date="2019-06" db="EMBL/GenBank/DDBJ databases">
        <title>Lysobacter alkalisoli sp. nov. isolated from saline soil.</title>
        <authorList>
            <person name="Sun J.-Q."/>
            <person name="Xu L."/>
        </authorList>
    </citation>
    <scope>NUCLEOTIDE SEQUENCE [LARGE SCALE GENOMIC DNA]</scope>
    <source>
        <strain evidence="5 6">JCM 31130</strain>
    </source>
</reference>
<dbReference type="Pfam" id="PF00072">
    <property type="entry name" value="Response_reg"/>
    <property type="match status" value="1"/>
</dbReference>
<dbReference type="SMART" id="SM00850">
    <property type="entry name" value="LytTR"/>
    <property type="match status" value="1"/>
</dbReference>
<evidence type="ECO:0000256" key="2">
    <source>
        <dbReference type="PROSITE-ProRule" id="PRU00169"/>
    </source>
</evidence>
<dbReference type="AlphaFoldDB" id="A0A508AYI1"/>
<dbReference type="InterPro" id="IPR011006">
    <property type="entry name" value="CheY-like_superfamily"/>
</dbReference>
<organism evidence="5 6">
    <name type="scientific">Marilutibacter aestuarii</name>
    <dbReference type="NCBI Taxonomy" id="1706195"/>
    <lineage>
        <taxon>Bacteria</taxon>
        <taxon>Pseudomonadati</taxon>
        <taxon>Pseudomonadota</taxon>
        <taxon>Gammaproteobacteria</taxon>
        <taxon>Lysobacterales</taxon>
        <taxon>Lysobacteraceae</taxon>
        <taxon>Marilutibacter</taxon>
    </lineage>
</organism>
<dbReference type="RefSeq" id="WP_141517268.1">
    <property type="nucleotide sequence ID" value="NZ_VICE01000023.1"/>
</dbReference>
<evidence type="ECO:0000259" key="4">
    <source>
        <dbReference type="PROSITE" id="PS50930"/>
    </source>
</evidence>
<feature type="domain" description="Response regulatory" evidence="3">
    <location>
        <begin position="3"/>
        <end position="116"/>
    </location>
</feature>